<sequence>MTAADDPTLVQIPDIGTVAEIVNDISNSPFDIKYRVIIQDANVYPNAHTLNTLYNGTGIFVEEILTGNTLLLKATPNGSDQIKATDGDGILFVVEPTGVFQVAGMVQNLWVIDNTKNNQATVINQIDTRITALEQKDIAIENNITTLDANNVKIDNAKDISSRGSFVLGSTVSDPFKIPTRGDVNTALISLDNKAINATTVANGAVQTANAVQTALGTTNQQVANLQAADVTINTDLQGLHTSLGTVAIRLAALEAQGTGAQYLTSINRYASDLGQPQVAGGTTTKATFNLAAL</sequence>
<proteinExistence type="predicted"/>
<dbReference type="EMBL" id="JANLCJ010000138">
    <property type="protein sequence ID" value="MCS5736725.1"/>
    <property type="molecule type" value="Genomic_DNA"/>
</dbReference>
<keyword evidence="2" id="KW-1185">Reference proteome</keyword>
<reference evidence="1" key="1">
    <citation type="submission" date="2022-08" db="EMBL/GenBank/DDBJ databases">
        <authorList>
            <person name="Deng Y."/>
            <person name="Han X.-F."/>
            <person name="Zhang Y.-Q."/>
        </authorList>
    </citation>
    <scope>NUCLEOTIDE SEQUENCE</scope>
    <source>
        <strain evidence="1">CPCC 203386</strain>
    </source>
</reference>
<name>A0ABT2H9U4_9MICO</name>
<evidence type="ECO:0000313" key="2">
    <source>
        <dbReference type="Proteomes" id="UP001165586"/>
    </source>
</evidence>
<dbReference type="RefSeq" id="WP_259542813.1">
    <property type="nucleotide sequence ID" value="NZ_JANLCJ010000138.1"/>
</dbReference>
<evidence type="ECO:0000313" key="1">
    <source>
        <dbReference type="EMBL" id="MCS5736725.1"/>
    </source>
</evidence>
<accession>A0ABT2H9U4</accession>
<protein>
    <recommendedName>
        <fullName evidence="3">BppU N-terminal domain-containing protein</fullName>
    </recommendedName>
</protein>
<comment type="caution">
    <text evidence="1">The sequence shown here is derived from an EMBL/GenBank/DDBJ whole genome shotgun (WGS) entry which is preliminary data.</text>
</comment>
<dbReference type="Proteomes" id="UP001165586">
    <property type="component" value="Unassembled WGS sequence"/>
</dbReference>
<feature type="non-terminal residue" evidence="1">
    <location>
        <position position="294"/>
    </location>
</feature>
<organism evidence="1 2">
    <name type="scientific">Herbiconiux daphne</name>
    <dbReference type="NCBI Taxonomy" id="2970914"/>
    <lineage>
        <taxon>Bacteria</taxon>
        <taxon>Bacillati</taxon>
        <taxon>Actinomycetota</taxon>
        <taxon>Actinomycetes</taxon>
        <taxon>Micrococcales</taxon>
        <taxon>Microbacteriaceae</taxon>
        <taxon>Herbiconiux</taxon>
    </lineage>
</organism>
<evidence type="ECO:0008006" key="3">
    <source>
        <dbReference type="Google" id="ProtNLM"/>
    </source>
</evidence>
<gene>
    <name evidence="1" type="ORF">N1032_23625</name>
</gene>